<name>A0A6J5LEW4_9CAUD</name>
<gene>
    <name evidence="1" type="ORF">UFOVP132_102</name>
</gene>
<organism evidence="1">
    <name type="scientific">uncultured Caudovirales phage</name>
    <dbReference type="NCBI Taxonomy" id="2100421"/>
    <lineage>
        <taxon>Viruses</taxon>
        <taxon>Duplodnaviria</taxon>
        <taxon>Heunggongvirae</taxon>
        <taxon>Uroviricota</taxon>
        <taxon>Caudoviricetes</taxon>
        <taxon>Peduoviridae</taxon>
        <taxon>Maltschvirus</taxon>
        <taxon>Maltschvirus maltsch</taxon>
    </lineage>
</organism>
<evidence type="ECO:0000313" key="1">
    <source>
        <dbReference type="EMBL" id="CAB4131470.1"/>
    </source>
</evidence>
<dbReference type="EMBL" id="LR796247">
    <property type="protein sequence ID" value="CAB4131470.1"/>
    <property type="molecule type" value="Genomic_DNA"/>
</dbReference>
<sequence>MQFSIEKKISSFVESQFPQFYLDEGPNFVAFVKAYYEWMESEGGAIYGSRNLFDFRDIDNTPDTMPWNSTSLNGFLEHFQRKYLYSIPFNVIVNKRFLLKHILDVYRSKGTISCYKLLFRLIYNEDVDVYLPGVNVLRLSDGKWNQPLYLEVSDSTISTSFVGKRIIGLGSRTTATVENYSREPINENLICTLELTSILPKGGTFTKGEKVIVIEDATNGTQVNLAPVIIGSLDSLDIINGGQDYQVGDVVKIAHRDIVTGALSSYGIDGTLRVAETATSEGAIHYNIKSSGFGISIAQGAHIFQYKNNEDGAGATFQLGALSYTIPVVYNTDIISDFLDVQLNATTYGFAANAAANASSVIGPSEIESTLSYDTKVFGSLAALTNQYGGNGYSSNLNIFIRNTVEAGNYLSGNISYNTTSNTITGTGTTFQRYFSANDVIWFQANTANNQTKEYAVIKTVNSNTSITLYGPPSINSTASAKHKVSVVILPAQFATYEPIVATKDGSIAGLNSIVEGVPAVGSGVISRLEAVNAGKGYVDTEYVAAYLYAGLSPITVYNGGSLYSNGEPIVFAGDTEGTRATGYVTTNANGTILAATLTNAGSGYKGAPRLIVRTQYGTGAVLATTVNEFNPLSKITGRVRKAGLGKTAGFWNTDDGFLDANKYIQDSFFYQDFSYQLKTAATLDKYKNILYQTFHTSGAELFGEYAKTIIDGAPASILQETTTPLYVLPQYITIDDTTIRLDTSLFTADQL</sequence>
<reference evidence="1" key="1">
    <citation type="submission" date="2020-04" db="EMBL/GenBank/DDBJ databases">
        <authorList>
            <person name="Chiriac C."/>
            <person name="Salcher M."/>
            <person name="Ghai R."/>
            <person name="Kavagutti S V."/>
        </authorList>
    </citation>
    <scope>NUCLEOTIDE SEQUENCE</scope>
</reference>
<protein>
    <recommendedName>
        <fullName evidence="2">Baseplate wedge subunit</fullName>
    </recommendedName>
</protein>
<evidence type="ECO:0008006" key="2">
    <source>
        <dbReference type="Google" id="ProtNLM"/>
    </source>
</evidence>
<proteinExistence type="predicted"/>
<accession>A0A6J5LEW4</accession>